<dbReference type="EMBL" id="JAWQEG010000033">
    <property type="protein sequence ID" value="KAK3895677.1"/>
    <property type="molecule type" value="Genomic_DNA"/>
</dbReference>
<dbReference type="AlphaFoldDB" id="A0AAE1GNA4"/>
<reference evidence="1" key="1">
    <citation type="submission" date="2023-10" db="EMBL/GenBank/DDBJ databases">
        <title>Genome assemblies of two species of porcelain crab, Petrolisthes cinctipes and Petrolisthes manimaculis (Anomura: Porcellanidae).</title>
        <authorList>
            <person name="Angst P."/>
        </authorList>
    </citation>
    <scope>NUCLEOTIDE SEQUENCE</scope>
    <source>
        <strain evidence="1">PB745_01</strain>
        <tissue evidence="1">Gill</tissue>
    </source>
</reference>
<gene>
    <name evidence="1" type="ORF">Pcinc_000600</name>
</gene>
<evidence type="ECO:0000313" key="1">
    <source>
        <dbReference type="EMBL" id="KAK3895677.1"/>
    </source>
</evidence>
<comment type="caution">
    <text evidence="1">The sequence shown here is derived from an EMBL/GenBank/DDBJ whole genome shotgun (WGS) entry which is preliminary data.</text>
</comment>
<accession>A0AAE1GNA4</accession>
<sequence>MRPEVVFPSLLLLRGATPAKGVRVFGWKDNIRFGVYRQDFCHHLPAKGLNKTALKTIPEYAIFAFWITRYHRVPNERKMSMLSLASSTASNVSRCQQSRSCYDISDLIRADQNKAFHLGKCCRPLTETLLVKRNGKILHKWRKARVPSYFRGVEKNADIDKMYRKYAKCSSCTTTTIPSSFKKTVFKRALHPDILRYIDTFGVTRLGIQMMLDEWHRMRSVPFYKAEESSSIKGHWLPAGIEGGIENSAKLPKLAVKVLRTATVKGPGVAFGGLQSMPEMVKEYDRELHNSKHRLLNGAFWMRSVFNLSEDAVARIEDKKSTLIREVHERCIGFKKN</sequence>
<dbReference type="Proteomes" id="UP001286313">
    <property type="component" value="Unassembled WGS sequence"/>
</dbReference>
<keyword evidence="2" id="KW-1185">Reference proteome</keyword>
<evidence type="ECO:0000313" key="2">
    <source>
        <dbReference type="Proteomes" id="UP001286313"/>
    </source>
</evidence>
<organism evidence="1 2">
    <name type="scientific">Petrolisthes cinctipes</name>
    <name type="common">Flat porcelain crab</name>
    <dbReference type="NCBI Taxonomy" id="88211"/>
    <lineage>
        <taxon>Eukaryota</taxon>
        <taxon>Metazoa</taxon>
        <taxon>Ecdysozoa</taxon>
        <taxon>Arthropoda</taxon>
        <taxon>Crustacea</taxon>
        <taxon>Multicrustacea</taxon>
        <taxon>Malacostraca</taxon>
        <taxon>Eumalacostraca</taxon>
        <taxon>Eucarida</taxon>
        <taxon>Decapoda</taxon>
        <taxon>Pleocyemata</taxon>
        <taxon>Anomura</taxon>
        <taxon>Galatheoidea</taxon>
        <taxon>Porcellanidae</taxon>
        <taxon>Petrolisthes</taxon>
    </lineage>
</organism>
<proteinExistence type="predicted"/>
<protein>
    <submittedName>
        <fullName evidence="1">Uncharacterized protein</fullName>
    </submittedName>
</protein>
<name>A0AAE1GNA4_PETCI</name>